<protein>
    <submittedName>
        <fullName evidence="3">Uncharacterized protein</fullName>
    </submittedName>
</protein>
<feature type="signal peptide" evidence="2">
    <location>
        <begin position="1"/>
        <end position="18"/>
    </location>
</feature>
<keyword evidence="4" id="KW-1185">Reference proteome</keyword>
<dbReference type="AlphaFoldDB" id="A0A3S5ARU1"/>
<sequence>MTRFRVSSLFFFTRLTFARELLIVLRITFAAGGREDGKSADSSKGQTGEETEAEMKLVAETDSFRPITGIDGNLNDLLDASNVRLEG</sequence>
<dbReference type="EMBL" id="CAAALY010112217">
    <property type="protein sequence ID" value="VEL30423.1"/>
    <property type="molecule type" value="Genomic_DNA"/>
</dbReference>
<comment type="caution">
    <text evidence="3">The sequence shown here is derived from an EMBL/GenBank/DDBJ whole genome shotgun (WGS) entry which is preliminary data.</text>
</comment>
<proteinExistence type="predicted"/>
<keyword evidence="2" id="KW-0732">Signal</keyword>
<accession>A0A3S5ARU1</accession>
<evidence type="ECO:0000313" key="3">
    <source>
        <dbReference type="EMBL" id="VEL30423.1"/>
    </source>
</evidence>
<feature type="region of interest" description="Disordered" evidence="1">
    <location>
        <begin position="33"/>
        <end position="53"/>
    </location>
</feature>
<feature type="chain" id="PRO_5018578123" evidence="2">
    <location>
        <begin position="19"/>
        <end position="87"/>
    </location>
</feature>
<reference evidence="3" key="1">
    <citation type="submission" date="2018-11" db="EMBL/GenBank/DDBJ databases">
        <authorList>
            <consortium name="Pathogen Informatics"/>
        </authorList>
    </citation>
    <scope>NUCLEOTIDE SEQUENCE</scope>
</reference>
<name>A0A3S5ARU1_9PLAT</name>
<evidence type="ECO:0000256" key="2">
    <source>
        <dbReference type="SAM" id="SignalP"/>
    </source>
</evidence>
<evidence type="ECO:0000256" key="1">
    <source>
        <dbReference type="SAM" id="MobiDB-lite"/>
    </source>
</evidence>
<evidence type="ECO:0000313" key="4">
    <source>
        <dbReference type="Proteomes" id="UP000784294"/>
    </source>
</evidence>
<organism evidence="3 4">
    <name type="scientific">Protopolystoma xenopodis</name>
    <dbReference type="NCBI Taxonomy" id="117903"/>
    <lineage>
        <taxon>Eukaryota</taxon>
        <taxon>Metazoa</taxon>
        <taxon>Spiralia</taxon>
        <taxon>Lophotrochozoa</taxon>
        <taxon>Platyhelminthes</taxon>
        <taxon>Monogenea</taxon>
        <taxon>Polyopisthocotylea</taxon>
        <taxon>Polystomatidea</taxon>
        <taxon>Polystomatidae</taxon>
        <taxon>Protopolystoma</taxon>
    </lineage>
</organism>
<dbReference type="Proteomes" id="UP000784294">
    <property type="component" value="Unassembled WGS sequence"/>
</dbReference>
<feature type="non-terminal residue" evidence="3">
    <location>
        <position position="1"/>
    </location>
</feature>
<gene>
    <name evidence="3" type="ORF">PXEA_LOCUS23863</name>
</gene>